<dbReference type="AlphaFoldDB" id="A0A0P1KNV7"/>
<keyword evidence="2" id="KW-0677">Repeat</keyword>
<evidence type="ECO:0000256" key="2">
    <source>
        <dbReference type="ARBA" id="ARBA00022737"/>
    </source>
</evidence>
<dbReference type="GO" id="GO:0000785">
    <property type="term" value="C:chromatin"/>
    <property type="evidence" value="ECO:0007669"/>
    <property type="project" value="UniProtKB-ARBA"/>
</dbReference>
<dbReference type="PANTHER" id="PTHR46380">
    <property type="entry name" value="CYCLIN-D-BINDING MYB-LIKE TRANSCRIPTION FACTOR 1"/>
    <property type="match status" value="1"/>
</dbReference>
<evidence type="ECO:0000256" key="3">
    <source>
        <dbReference type="ARBA" id="ARBA00023125"/>
    </source>
</evidence>
<feature type="region of interest" description="Disordered" evidence="5">
    <location>
        <begin position="214"/>
        <end position="249"/>
    </location>
</feature>
<dbReference type="SUPFAM" id="SSF46689">
    <property type="entry name" value="Homeodomain-like"/>
    <property type="match status" value="2"/>
</dbReference>
<feature type="domain" description="HTH myb-type" evidence="7">
    <location>
        <begin position="613"/>
        <end position="642"/>
    </location>
</feature>
<dbReference type="GO" id="GO:0000976">
    <property type="term" value="F:transcription cis-regulatory region binding"/>
    <property type="evidence" value="ECO:0007669"/>
    <property type="project" value="TreeGrafter"/>
</dbReference>
<comment type="subcellular location">
    <subcellularLocation>
        <location evidence="1">Nucleus</location>
    </subcellularLocation>
</comment>
<feature type="domain" description="Myb-like" evidence="6">
    <location>
        <begin position="552"/>
        <end position="638"/>
    </location>
</feature>
<dbReference type="InterPro" id="IPR001005">
    <property type="entry name" value="SANT/Myb"/>
</dbReference>
<organism evidence="8 9">
    <name type="scientific">Lachancea quebecensis</name>
    <dbReference type="NCBI Taxonomy" id="1654605"/>
    <lineage>
        <taxon>Eukaryota</taxon>
        <taxon>Fungi</taxon>
        <taxon>Dikarya</taxon>
        <taxon>Ascomycota</taxon>
        <taxon>Saccharomycotina</taxon>
        <taxon>Saccharomycetes</taxon>
        <taxon>Saccharomycetales</taxon>
        <taxon>Saccharomycetaceae</taxon>
        <taxon>Lachancea</taxon>
    </lineage>
</organism>
<feature type="compositionally biased region" description="Acidic residues" evidence="5">
    <location>
        <begin position="580"/>
        <end position="589"/>
    </location>
</feature>
<feature type="domain" description="HTH myb-type" evidence="7">
    <location>
        <begin position="500"/>
        <end position="553"/>
    </location>
</feature>
<feature type="compositionally biased region" description="Basic and acidic residues" evidence="5">
    <location>
        <begin position="26"/>
        <end position="58"/>
    </location>
</feature>
<dbReference type="EMBL" id="LN890565">
    <property type="protein sequence ID" value="CUS21590.1"/>
    <property type="molecule type" value="Genomic_DNA"/>
</dbReference>
<dbReference type="Proteomes" id="UP000236544">
    <property type="component" value="Unassembled WGS sequence"/>
</dbReference>
<dbReference type="GO" id="GO:0031981">
    <property type="term" value="C:nuclear lumen"/>
    <property type="evidence" value="ECO:0007669"/>
    <property type="project" value="UniProtKB-ARBA"/>
</dbReference>
<sequence>MSDGRADQESVEEAVFKYVGVDLQGGKHEEGQAHELEAAESKRQAEARLAHISRDARARGQARTQAHAHAHAHGRAQVPVRSQLQAGTDSSTEAHGQRNQGADQRGQRGQSQSHSQNQNQGQGRSRGQELEQEQEKDEDEDQDQDQDQDQDRNQDKGANSAQDQDQDQDQDQAAGSADMEWFLRHELGASPSDLDMRGAREPQSVAAAAVAAAFAASQDNKRPRHEGDTGSGRAMASNVAGPRQHHGNKRFKVPDARLAGPRVQSKMPHLGAVDPELASLDDPEDVTEHEQLVRKAILDADSIAHHPDFQHYLNTEDDSDDKAQRMSLLPSKGSGVVLGGIHDHGRKIEVLPKVAGGNSVSGVDSHSGSSPGSGSRSGSGLGARSMGTIPSGISLGAGAGAGAHSEQDISNMIQDAATKASDFISAQNQSTGKSFDAVEEQALEHFVGDYQAIKNLSRRQICERIWSNERRKDDFWTNICKVLPYRTRSSVYKHVRRKYHIFEQRGKWTPEEDQELAQLCMEKEGQWSEIGKTLGRMPEDCRDRWRNYVKCGNNRASNKWSPQEEEHLKQVISELLDSVEPQDDQSYDTDEAHMDGKTKAGKKKKQDSKDTINWTVVSERMGGTRSRIQCRYKWNKLLKKQAMSKIKSISEDDKTWILEKLRDMGFTEDSQVDWDELATLMPGRQWSGTELKLCYEKLRTGVKYYKDRTINQICKELIGARDEGLPLEPESKL</sequence>
<evidence type="ECO:0000256" key="1">
    <source>
        <dbReference type="ARBA" id="ARBA00004123"/>
    </source>
</evidence>
<feature type="compositionally biased region" description="Low complexity" evidence="5">
    <location>
        <begin position="358"/>
        <end position="374"/>
    </location>
</feature>
<feature type="compositionally biased region" description="Basic and acidic residues" evidence="5">
    <location>
        <begin position="219"/>
        <end position="228"/>
    </location>
</feature>
<evidence type="ECO:0000256" key="5">
    <source>
        <dbReference type="SAM" id="MobiDB-lite"/>
    </source>
</evidence>
<dbReference type="Pfam" id="PF13921">
    <property type="entry name" value="Myb_DNA-bind_6"/>
    <property type="match status" value="1"/>
</dbReference>
<protein>
    <submittedName>
        <fullName evidence="8">LAQU0S03e06084g1_1</fullName>
    </submittedName>
</protein>
<feature type="region of interest" description="Disordered" evidence="5">
    <location>
        <begin position="26"/>
        <end position="201"/>
    </location>
</feature>
<gene>
    <name evidence="8" type="ORF">LAQU0_S03e06084g</name>
</gene>
<keyword evidence="9" id="KW-1185">Reference proteome</keyword>
<dbReference type="InterPro" id="IPR009057">
    <property type="entry name" value="Homeodomain-like_sf"/>
</dbReference>
<feature type="compositionally biased region" description="Polar residues" evidence="5">
    <location>
        <begin position="80"/>
        <end position="94"/>
    </location>
</feature>
<evidence type="ECO:0000313" key="9">
    <source>
        <dbReference type="Proteomes" id="UP000236544"/>
    </source>
</evidence>
<evidence type="ECO:0000259" key="7">
    <source>
        <dbReference type="PROSITE" id="PS51294"/>
    </source>
</evidence>
<proteinExistence type="predicted"/>
<name>A0A0P1KNV7_9SACH</name>
<dbReference type="FunFam" id="1.10.10.60:FF:000387">
    <property type="entry name" value="Replication termination factor 1"/>
    <property type="match status" value="1"/>
</dbReference>
<evidence type="ECO:0000259" key="6">
    <source>
        <dbReference type="PROSITE" id="PS50090"/>
    </source>
</evidence>
<dbReference type="SMART" id="SM00717">
    <property type="entry name" value="SANT"/>
    <property type="match status" value="4"/>
</dbReference>
<dbReference type="PANTHER" id="PTHR46380:SF2">
    <property type="entry name" value="CYCLIN-D-BINDING MYB-LIKE TRANSCRIPTION FACTOR 1"/>
    <property type="match status" value="1"/>
</dbReference>
<accession>A0A0P1KNV7</accession>
<dbReference type="InterPro" id="IPR017930">
    <property type="entry name" value="Myb_dom"/>
</dbReference>
<dbReference type="PROSITE" id="PS51294">
    <property type="entry name" value="HTH_MYB"/>
    <property type="match status" value="2"/>
</dbReference>
<dbReference type="InterPro" id="IPR051651">
    <property type="entry name" value="DMTF1_DNA-bind_reg"/>
</dbReference>
<dbReference type="GO" id="GO:0003700">
    <property type="term" value="F:DNA-binding transcription factor activity"/>
    <property type="evidence" value="ECO:0007669"/>
    <property type="project" value="TreeGrafter"/>
</dbReference>
<dbReference type="GO" id="GO:0006353">
    <property type="term" value="P:DNA-templated transcription termination"/>
    <property type="evidence" value="ECO:0007669"/>
    <property type="project" value="UniProtKB-ARBA"/>
</dbReference>
<feature type="region of interest" description="Disordered" evidence="5">
    <location>
        <begin position="579"/>
        <end position="609"/>
    </location>
</feature>
<evidence type="ECO:0000256" key="4">
    <source>
        <dbReference type="ARBA" id="ARBA00023242"/>
    </source>
</evidence>
<dbReference type="OrthoDB" id="39591at2759"/>
<feature type="region of interest" description="Disordered" evidence="5">
    <location>
        <begin position="358"/>
        <end position="387"/>
    </location>
</feature>
<dbReference type="CDD" id="cd00167">
    <property type="entry name" value="SANT"/>
    <property type="match status" value="2"/>
</dbReference>
<dbReference type="Gene3D" id="1.10.10.60">
    <property type="entry name" value="Homeodomain-like"/>
    <property type="match status" value="2"/>
</dbReference>
<evidence type="ECO:0000313" key="8">
    <source>
        <dbReference type="EMBL" id="CUS21590.1"/>
    </source>
</evidence>
<reference evidence="9" key="1">
    <citation type="submission" date="2015-10" db="EMBL/GenBank/DDBJ databases">
        <authorList>
            <person name="Devillers H."/>
        </authorList>
    </citation>
    <scope>NUCLEOTIDE SEQUENCE [LARGE SCALE GENOMIC DNA]</scope>
</reference>
<feature type="domain" description="Myb-like" evidence="6">
    <location>
        <begin position="504"/>
        <end position="549"/>
    </location>
</feature>
<dbReference type="PROSITE" id="PS50090">
    <property type="entry name" value="MYB_LIKE"/>
    <property type="match status" value="2"/>
</dbReference>
<feature type="compositionally biased region" description="Acidic residues" evidence="5">
    <location>
        <begin position="130"/>
        <end position="148"/>
    </location>
</feature>
<keyword evidence="3" id="KW-0238">DNA-binding</keyword>
<keyword evidence="4" id="KW-0539">Nucleus</keyword>
<feature type="compositionally biased region" description="Low complexity" evidence="5">
    <location>
        <begin position="97"/>
        <end position="125"/>
    </location>
</feature>